<evidence type="ECO:0000256" key="1">
    <source>
        <dbReference type="ARBA" id="ARBA00010552"/>
    </source>
</evidence>
<dbReference type="STRING" id="237561.A0A1D8PDX5"/>
<dbReference type="GO" id="GO:0005739">
    <property type="term" value="C:mitochondrion"/>
    <property type="evidence" value="ECO:0000318"/>
    <property type="project" value="GO_Central"/>
</dbReference>
<dbReference type="InterPro" id="IPR019897">
    <property type="entry name" value="RidA_CS"/>
</dbReference>
<evidence type="ECO:0000313" key="3">
    <source>
        <dbReference type="EMBL" id="AOW26344.1"/>
    </source>
</evidence>
<protein>
    <submittedName>
        <fullName evidence="3">Isoleucine biosynthesis protein</fullName>
    </submittedName>
</protein>
<dbReference type="AlphaFoldDB" id="A0A1D8PDX5"/>
<dbReference type="GO" id="GO:0005829">
    <property type="term" value="C:cytosol"/>
    <property type="evidence" value="ECO:0000318"/>
    <property type="project" value="GO_Central"/>
</dbReference>
<dbReference type="InterPro" id="IPR006175">
    <property type="entry name" value="YjgF/YER057c/UK114"/>
</dbReference>
<dbReference type="Proteomes" id="UP000000559">
    <property type="component" value="Chromosome 1"/>
</dbReference>
<dbReference type="FunCoup" id="A0A1D8PDX5">
    <property type="interactions" value="577"/>
</dbReference>
<dbReference type="SMR" id="A0A1D8PDX5"/>
<dbReference type="GeneID" id="30515015"/>
<gene>
    <name evidence="2 3" type="primary">MMD1</name>
    <name evidence="3" type="ordered locus">CAALFM_C106900CA</name>
    <name evidence="2" type="ordered locus">orf19.6220.3</name>
</gene>
<keyword evidence="4" id="KW-1185">Reference proteome</keyword>
<sequence>MFANKLSSQSFRSVIMSAKRFNSTITPVRTSQAPPPAASYSQAIKVNGFIYVSGQIPYTPDNKPLPASATIADYAEQAIQNVSNILEASNSSLNHIVKANIFLTDMGAQFGEFNKVYAKYFSEHKPARSCVAVKELPLGVPLEIEVVAIEKDDTKL</sequence>
<dbReference type="VEuPathDB" id="FungiDB:C1_06900C_A"/>
<dbReference type="CGD" id="CAL0000190397">
    <property type="gene designation" value="MMD1"/>
</dbReference>
<organism evidence="3 4">
    <name type="scientific">Candida albicans (strain SC5314 / ATCC MYA-2876)</name>
    <name type="common">Yeast</name>
    <dbReference type="NCBI Taxonomy" id="237561"/>
    <lineage>
        <taxon>Eukaryota</taxon>
        <taxon>Fungi</taxon>
        <taxon>Dikarya</taxon>
        <taxon>Ascomycota</taxon>
        <taxon>Saccharomycotina</taxon>
        <taxon>Pichiomycetes</taxon>
        <taxon>Debaryomycetaceae</taxon>
        <taxon>Candida/Lodderomyces clade</taxon>
        <taxon>Candida</taxon>
    </lineage>
</organism>
<dbReference type="CDD" id="cd00448">
    <property type="entry name" value="YjgF_YER057c_UK114_family"/>
    <property type="match status" value="1"/>
</dbReference>
<dbReference type="Pfam" id="PF01042">
    <property type="entry name" value="Ribonuc_L-PSP"/>
    <property type="match status" value="1"/>
</dbReference>
<dbReference type="FunFam" id="3.30.1330.40:FF:000001">
    <property type="entry name" value="L-PSP family endoribonuclease"/>
    <property type="match status" value="1"/>
</dbReference>
<dbReference type="Gene3D" id="3.30.1330.40">
    <property type="entry name" value="RutC-like"/>
    <property type="match status" value="1"/>
</dbReference>
<dbReference type="SUPFAM" id="SSF55298">
    <property type="entry name" value="YjgF-like"/>
    <property type="match status" value="1"/>
</dbReference>
<dbReference type="RefSeq" id="XP_019330666.1">
    <property type="nucleotide sequence ID" value="XM_019475121.1"/>
</dbReference>
<dbReference type="InParanoid" id="A0A1D8PDX5"/>
<dbReference type="PANTHER" id="PTHR11803">
    <property type="entry name" value="2-IMINOBUTANOATE/2-IMINOPROPANOATE DEAMINASE RIDA"/>
    <property type="match status" value="1"/>
</dbReference>
<comment type="similarity">
    <text evidence="1">Belongs to the RutC family.</text>
</comment>
<accession>A0A1D8PDX5</accession>
<evidence type="ECO:0000313" key="2">
    <source>
        <dbReference type="CGD" id="CAL0000190397"/>
    </source>
</evidence>
<evidence type="ECO:0000313" key="4">
    <source>
        <dbReference type="Proteomes" id="UP000000559"/>
    </source>
</evidence>
<reference evidence="3 4" key="2">
    <citation type="journal article" date="2007" name="Genome Biol.">
        <title>Assembly of the Candida albicans genome into sixteen supercontigs aligned on the eight chromosomes.</title>
        <authorList>
            <person name="van het Hoog M."/>
            <person name="Rast T.J."/>
            <person name="Martchenko M."/>
            <person name="Grindle S."/>
            <person name="Dignard D."/>
            <person name="Hogues H."/>
            <person name="Cuomo C."/>
            <person name="Berriman M."/>
            <person name="Scherer S."/>
            <person name="Magee B.B."/>
            <person name="Whiteway M."/>
            <person name="Chibana H."/>
            <person name="Nantel A."/>
            <person name="Magee P.T."/>
        </authorList>
    </citation>
    <scope>GENOME REANNOTATION</scope>
    <source>
        <strain evidence="4">SC5314 / ATCC MYA-2876</strain>
    </source>
</reference>
<dbReference type="NCBIfam" id="TIGR00004">
    <property type="entry name" value="Rid family detoxifying hydrolase"/>
    <property type="match status" value="1"/>
</dbReference>
<proteinExistence type="inferred from homology"/>
<dbReference type="OrthoDB" id="309640at2759"/>
<dbReference type="PANTHER" id="PTHR11803:SF58">
    <property type="entry name" value="PROTEIN HMF1-RELATED"/>
    <property type="match status" value="1"/>
</dbReference>
<reference evidence="3 4" key="1">
    <citation type="journal article" date="2004" name="Proc. Natl. Acad. Sci. U.S.A.">
        <title>The diploid genome sequence of Candida albicans.</title>
        <authorList>
            <person name="Jones T."/>
            <person name="Federspiel N.A."/>
            <person name="Chibana H."/>
            <person name="Dungan J."/>
            <person name="Kalman S."/>
            <person name="Magee B.B."/>
            <person name="Newport G."/>
            <person name="Thorstenson Y.R."/>
            <person name="Agabian N."/>
            <person name="Magee P.T."/>
            <person name="Davis R.W."/>
            <person name="Scherer S."/>
        </authorList>
    </citation>
    <scope>NUCLEOTIDE SEQUENCE [LARGE SCALE GENOMIC DNA]</scope>
    <source>
        <strain evidence="4">SC5314 / ATCC MYA-2876</strain>
    </source>
</reference>
<dbReference type="InterPro" id="IPR006056">
    <property type="entry name" value="RidA"/>
</dbReference>
<dbReference type="PROSITE" id="PS01094">
    <property type="entry name" value="UPF0076"/>
    <property type="match status" value="1"/>
</dbReference>
<dbReference type="KEGG" id="cal:CAALFM_C106900CA"/>
<dbReference type="OMA" id="PAKFSHG"/>
<dbReference type="EMBL" id="CP017623">
    <property type="protein sequence ID" value="AOW26344.1"/>
    <property type="molecule type" value="Genomic_DNA"/>
</dbReference>
<dbReference type="GO" id="GO:0019239">
    <property type="term" value="F:deaminase activity"/>
    <property type="evidence" value="ECO:0000318"/>
    <property type="project" value="GO_Central"/>
</dbReference>
<reference evidence="3 4" key="3">
    <citation type="journal article" date="2013" name="Genome Biol.">
        <title>Assembly of a phased diploid Candida albicans genome facilitates allele-specific measurements and provides a simple model for repeat and indel structure.</title>
        <authorList>
            <person name="Muzzey D."/>
            <person name="Schwartz K."/>
            <person name="Weissman J.S."/>
            <person name="Sherlock G."/>
        </authorList>
    </citation>
    <scope>NUCLEOTIDE SEQUENCE [LARGE SCALE GENOMIC DNA]</scope>
    <source>
        <strain evidence="4">SC5314 / ATCC MYA-2876</strain>
    </source>
</reference>
<name>A0A1D8PDX5_CANAL</name>
<dbReference type="InterPro" id="IPR035959">
    <property type="entry name" value="RutC-like_sf"/>
</dbReference>